<dbReference type="HOGENOM" id="CLU_502544_0_0_1"/>
<reference evidence="5" key="5">
    <citation type="submission" date="2018-04" db="UniProtKB">
        <authorList>
            <consortium name="EnsemblFungi"/>
        </authorList>
    </citation>
    <scope>IDENTIFICATION</scope>
    <source>
        <strain evidence="5">R3-111a-1</strain>
    </source>
</reference>
<dbReference type="eggNOG" id="ENOG502RNHP">
    <property type="taxonomic scope" value="Eukaryota"/>
</dbReference>
<evidence type="ECO:0000256" key="1">
    <source>
        <dbReference type="SAM" id="MobiDB-lite"/>
    </source>
</evidence>
<reference evidence="4" key="2">
    <citation type="submission" date="2010-07" db="EMBL/GenBank/DDBJ databases">
        <authorList>
            <consortium name="The Broad Institute Genome Sequencing Platform"/>
            <consortium name="Broad Institute Genome Sequencing Center for Infectious Disease"/>
            <person name="Ma L.-J."/>
            <person name="Dead R."/>
            <person name="Young S."/>
            <person name="Zeng Q."/>
            <person name="Koehrsen M."/>
            <person name="Alvarado L."/>
            <person name="Berlin A."/>
            <person name="Chapman S.B."/>
            <person name="Chen Z."/>
            <person name="Freedman E."/>
            <person name="Gellesch M."/>
            <person name="Goldberg J."/>
            <person name="Griggs A."/>
            <person name="Gujja S."/>
            <person name="Heilman E.R."/>
            <person name="Heiman D."/>
            <person name="Hepburn T."/>
            <person name="Howarth C."/>
            <person name="Jen D."/>
            <person name="Larson L."/>
            <person name="Mehta T."/>
            <person name="Neiman D."/>
            <person name="Pearson M."/>
            <person name="Roberts A."/>
            <person name="Saif S."/>
            <person name="Shea T."/>
            <person name="Shenoy N."/>
            <person name="Sisk P."/>
            <person name="Stolte C."/>
            <person name="Sykes S."/>
            <person name="Walk T."/>
            <person name="White J."/>
            <person name="Yandava C."/>
            <person name="Haas B."/>
            <person name="Nusbaum C."/>
            <person name="Birren B."/>
        </authorList>
    </citation>
    <scope>NUCLEOTIDE SEQUENCE</scope>
    <source>
        <strain evidence="4">R3-111a-1</strain>
    </source>
</reference>
<evidence type="ECO:0000256" key="2">
    <source>
        <dbReference type="SAM" id="Phobius"/>
    </source>
</evidence>
<feature type="region of interest" description="Disordered" evidence="1">
    <location>
        <begin position="509"/>
        <end position="535"/>
    </location>
</feature>
<reference evidence="5" key="4">
    <citation type="journal article" date="2015" name="G3 (Bethesda)">
        <title>Genome sequences of three phytopathogenic species of the Magnaporthaceae family of fungi.</title>
        <authorList>
            <person name="Okagaki L.H."/>
            <person name="Nunes C.C."/>
            <person name="Sailsbery J."/>
            <person name="Clay B."/>
            <person name="Brown D."/>
            <person name="John T."/>
            <person name="Oh Y."/>
            <person name="Young N."/>
            <person name="Fitzgerald M."/>
            <person name="Haas B.J."/>
            <person name="Zeng Q."/>
            <person name="Young S."/>
            <person name="Adiconis X."/>
            <person name="Fan L."/>
            <person name="Levin J.Z."/>
            <person name="Mitchell T.K."/>
            <person name="Okubara P.A."/>
            <person name="Farman M.L."/>
            <person name="Kohn L.M."/>
            <person name="Birren B."/>
            <person name="Ma L.-J."/>
            <person name="Dean R.A."/>
        </authorList>
    </citation>
    <scope>NUCLEOTIDE SEQUENCE</scope>
    <source>
        <strain evidence="5">R3-111a-1</strain>
    </source>
</reference>
<feature type="region of interest" description="Disordered" evidence="1">
    <location>
        <begin position="441"/>
        <end position="466"/>
    </location>
</feature>
<dbReference type="RefSeq" id="XP_009228593.1">
    <property type="nucleotide sequence ID" value="XM_009230329.1"/>
</dbReference>
<protein>
    <submittedName>
        <fullName evidence="4 5">Uncharacterized protein</fullName>
    </submittedName>
</protein>
<feature type="transmembrane region" description="Helical" evidence="2">
    <location>
        <begin position="535"/>
        <end position="555"/>
    </location>
</feature>
<keyword evidence="2" id="KW-0812">Transmembrane</keyword>
<feature type="chain" id="PRO_5015095310" evidence="3">
    <location>
        <begin position="18"/>
        <end position="556"/>
    </location>
</feature>
<feature type="signal peptide" evidence="3">
    <location>
        <begin position="1"/>
        <end position="17"/>
    </location>
</feature>
<keyword evidence="3" id="KW-0732">Signal</keyword>
<keyword evidence="2" id="KW-1133">Transmembrane helix</keyword>
<dbReference type="EnsemblFungi" id="EJT70259">
    <property type="protein sequence ID" value="EJT70259"/>
    <property type="gene ID" value="GGTG_12432"/>
</dbReference>
<dbReference type="Proteomes" id="UP000006039">
    <property type="component" value="Unassembled WGS sequence"/>
</dbReference>
<sequence length="556" mass="56938">MLFWLPLISCAAALVAGTAIPAHDVHVQRQAQDSDEIISVRELVRRNHLVPIEQRSDLLEKRAFENKTFDLSWQREKRTLFSAAWEGTSPKVPIGLLPVAGAVGGNFNLTMQCVDCRTYGNIVASLDDSDGLKALLTFNQVGAYIDLAMFASSEGTFTIGLGASLGSSNVTGKVFAAGFGFSMDLILQVTGAVQANGGFQISIPDGETVGLDIGLKLNKTENGLLQPTSSINKVPKVNFSLLPVSISDGSVNITAALRLKADAGITGTLGFKGSDIGSVSVGAKVGAHLTLIEVKMGSVNARAAAGTCRNALFIDADSNGGAFAQLDGSVGRGGQSRSFAVGPQVSTTFWAAGTTLCLRENKEGRASTPPPAFIATTPAPAAPPALGACGTASLVTESTTVTSVYSMTTCAVPEMECPPRFNQVVVVTNVEAVQTIRCPNVGGRTNSSSSGAAASAPRPTVAPVPPTGTPLVLTPILSPLPVTVPSYANITVNSTGPVTGSFVAVTPPPASLPTSGIPPVDNRERPNSGGSPSSAAGVAVWAATGLFGVALVAVLL</sequence>
<dbReference type="VEuPathDB" id="FungiDB:GGTG_12432"/>
<dbReference type="EMBL" id="GL385402">
    <property type="protein sequence ID" value="EJT70259.1"/>
    <property type="molecule type" value="Genomic_DNA"/>
</dbReference>
<dbReference type="OrthoDB" id="4733706at2759"/>
<gene>
    <name evidence="5" type="primary">20352890</name>
    <name evidence="4" type="ORF">GGTG_12432</name>
</gene>
<dbReference type="GeneID" id="20352890"/>
<reference evidence="6" key="1">
    <citation type="submission" date="2010-07" db="EMBL/GenBank/DDBJ databases">
        <title>The genome sequence of Gaeumannomyces graminis var. tritici strain R3-111a-1.</title>
        <authorList>
            <consortium name="The Broad Institute Genome Sequencing Platform"/>
            <person name="Ma L.-J."/>
            <person name="Dead R."/>
            <person name="Young S."/>
            <person name="Zeng Q."/>
            <person name="Koehrsen M."/>
            <person name="Alvarado L."/>
            <person name="Berlin A."/>
            <person name="Chapman S.B."/>
            <person name="Chen Z."/>
            <person name="Freedman E."/>
            <person name="Gellesch M."/>
            <person name="Goldberg J."/>
            <person name="Griggs A."/>
            <person name="Gujja S."/>
            <person name="Heilman E.R."/>
            <person name="Heiman D."/>
            <person name="Hepburn T."/>
            <person name="Howarth C."/>
            <person name="Jen D."/>
            <person name="Larson L."/>
            <person name="Mehta T."/>
            <person name="Neiman D."/>
            <person name="Pearson M."/>
            <person name="Roberts A."/>
            <person name="Saif S."/>
            <person name="Shea T."/>
            <person name="Shenoy N."/>
            <person name="Sisk P."/>
            <person name="Stolte C."/>
            <person name="Sykes S."/>
            <person name="Walk T."/>
            <person name="White J."/>
            <person name="Yandava C."/>
            <person name="Haas B."/>
            <person name="Nusbaum C."/>
            <person name="Birren B."/>
        </authorList>
    </citation>
    <scope>NUCLEOTIDE SEQUENCE [LARGE SCALE GENOMIC DNA]</scope>
    <source>
        <strain evidence="6">R3-111a-1</strain>
    </source>
</reference>
<keyword evidence="6" id="KW-1185">Reference proteome</keyword>
<dbReference type="STRING" id="644352.J3PG06"/>
<reference evidence="4" key="3">
    <citation type="submission" date="2010-09" db="EMBL/GenBank/DDBJ databases">
        <title>Annotation of Gaeumannomyces graminis var. tritici R3-111a-1.</title>
        <authorList>
            <consortium name="The Broad Institute Genome Sequencing Platform"/>
            <person name="Ma L.-J."/>
            <person name="Dead R."/>
            <person name="Young S.K."/>
            <person name="Zeng Q."/>
            <person name="Gargeya S."/>
            <person name="Fitzgerald M."/>
            <person name="Haas B."/>
            <person name="Abouelleil A."/>
            <person name="Alvarado L."/>
            <person name="Arachchi H.M."/>
            <person name="Berlin A."/>
            <person name="Brown A."/>
            <person name="Chapman S.B."/>
            <person name="Chen Z."/>
            <person name="Dunbar C."/>
            <person name="Freedman E."/>
            <person name="Gearin G."/>
            <person name="Gellesch M."/>
            <person name="Goldberg J."/>
            <person name="Griggs A."/>
            <person name="Gujja S."/>
            <person name="Heiman D."/>
            <person name="Howarth C."/>
            <person name="Larson L."/>
            <person name="Lui A."/>
            <person name="MacDonald P.J.P."/>
            <person name="Mehta T."/>
            <person name="Montmayeur A."/>
            <person name="Murphy C."/>
            <person name="Neiman D."/>
            <person name="Pearson M."/>
            <person name="Priest M."/>
            <person name="Roberts A."/>
            <person name="Saif S."/>
            <person name="Shea T."/>
            <person name="Shenoy N."/>
            <person name="Sisk P."/>
            <person name="Stolte C."/>
            <person name="Sykes S."/>
            <person name="Yandava C."/>
            <person name="Wortman J."/>
            <person name="Nusbaum C."/>
            <person name="Birren B."/>
        </authorList>
    </citation>
    <scope>NUCLEOTIDE SEQUENCE</scope>
    <source>
        <strain evidence="4">R3-111a-1</strain>
    </source>
</reference>
<name>J3PG06_GAET3</name>
<keyword evidence="2" id="KW-0472">Membrane</keyword>
<organism evidence="4">
    <name type="scientific">Gaeumannomyces tritici (strain R3-111a-1)</name>
    <name type="common">Wheat and barley take-all root rot fungus</name>
    <name type="synonym">Gaeumannomyces graminis var. tritici</name>
    <dbReference type="NCBI Taxonomy" id="644352"/>
    <lineage>
        <taxon>Eukaryota</taxon>
        <taxon>Fungi</taxon>
        <taxon>Dikarya</taxon>
        <taxon>Ascomycota</taxon>
        <taxon>Pezizomycotina</taxon>
        <taxon>Sordariomycetes</taxon>
        <taxon>Sordariomycetidae</taxon>
        <taxon>Magnaporthales</taxon>
        <taxon>Magnaporthaceae</taxon>
        <taxon>Gaeumannomyces</taxon>
    </lineage>
</organism>
<evidence type="ECO:0000256" key="3">
    <source>
        <dbReference type="SAM" id="SignalP"/>
    </source>
</evidence>
<dbReference type="AlphaFoldDB" id="J3PG06"/>
<proteinExistence type="predicted"/>
<accession>J3PG06</accession>
<evidence type="ECO:0000313" key="4">
    <source>
        <dbReference type="EMBL" id="EJT70259.1"/>
    </source>
</evidence>
<evidence type="ECO:0000313" key="6">
    <source>
        <dbReference type="Proteomes" id="UP000006039"/>
    </source>
</evidence>
<feature type="compositionally biased region" description="Low complexity" evidence="1">
    <location>
        <begin position="447"/>
        <end position="459"/>
    </location>
</feature>
<evidence type="ECO:0000313" key="5">
    <source>
        <dbReference type="EnsemblFungi" id="EJT70259"/>
    </source>
</evidence>